<evidence type="ECO:0000259" key="1">
    <source>
        <dbReference type="PROSITE" id="PS51742"/>
    </source>
</evidence>
<dbReference type="InterPro" id="IPR005175">
    <property type="entry name" value="PPC_dom"/>
</dbReference>
<organism evidence="2 3">
    <name type="scientific">Candidatus Desulfosporosinus infrequens</name>
    <dbReference type="NCBI Taxonomy" id="2043169"/>
    <lineage>
        <taxon>Bacteria</taxon>
        <taxon>Bacillati</taxon>
        <taxon>Bacillota</taxon>
        <taxon>Clostridia</taxon>
        <taxon>Eubacteriales</taxon>
        <taxon>Desulfitobacteriaceae</taxon>
        <taxon>Desulfosporosinus</taxon>
    </lineage>
</organism>
<dbReference type="Proteomes" id="UP000238916">
    <property type="component" value="Unassembled WGS sequence"/>
</dbReference>
<dbReference type="EMBL" id="OMOF01000042">
    <property type="protein sequence ID" value="SPF34530.1"/>
    <property type="molecule type" value="Genomic_DNA"/>
</dbReference>
<proteinExistence type="predicted"/>
<evidence type="ECO:0000313" key="2">
    <source>
        <dbReference type="EMBL" id="SPF34530.1"/>
    </source>
</evidence>
<evidence type="ECO:0000313" key="3">
    <source>
        <dbReference type="Proteomes" id="UP000238916"/>
    </source>
</evidence>
<dbReference type="Pfam" id="PF03479">
    <property type="entry name" value="PCC"/>
    <property type="match status" value="1"/>
</dbReference>
<protein>
    <recommendedName>
        <fullName evidence="1">PPC domain-containing protein</fullName>
    </recommendedName>
</protein>
<dbReference type="PANTHER" id="PTHR34988:SF1">
    <property type="entry name" value="DNA-BINDING PROTEIN"/>
    <property type="match status" value="1"/>
</dbReference>
<dbReference type="SUPFAM" id="SSF117856">
    <property type="entry name" value="AF0104/ALDC/Ptd012-like"/>
    <property type="match status" value="1"/>
</dbReference>
<dbReference type="PANTHER" id="PTHR34988">
    <property type="entry name" value="PROTEIN, PUTATIVE-RELATED"/>
    <property type="match status" value="1"/>
</dbReference>
<dbReference type="PROSITE" id="PS51742">
    <property type="entry name" value="PPC"/>
    <property type="match status" value="1"/>
</dbReference>
<dbReference type="AlphaFoldDB" id="A0A2U3K4R2"/>
<reference evidence="3" key="1">
    <citation type="submission" date="2018-02" db="EMBL/GenBank/DDBJ databases">
        <authorList>
            <person name="Hausmann B."/>
        </authorList>
    </citation>
    <scope>NUCLEOTIDE SEQUENCE [LARGE SCALE GENOMIC DNA]</scope>
    <source>
        <strain evidence="3">Peat soil MAG SbF1</strain>
    </source>
</reference>
<feature type="domain" description="PPC" evidence="1">
    <location>
        <begin position="6"/>
        <end position="147"/>
    </location>
</feature>
<dbReference type="CDD" id="cd11378">
    <property type="entry name" value="DUF296"/>
    <property type="match status" value="1"/>
</dbReference>
<name>A0A2U3K4R2_9FIRM</name>
<dbReference type="OrthoDB" id="9798999at2"/>
<dbReference type="Gene3D" id="3.30.1330.80">
    <property type="entry name" value="Hypothetical protein, similar to alpha- acetolactate decarboxylase, domain 2"/>
    <property type="match status" value="1"/>
</dbReference>
<gene>
    <name evidence="2" type="ORF">SBF1_1360006</name>
</gene>
<accession>A0A2U3K4R2</accession>
<sequence length="147" mass="16198">MKYSEANLGRIFILRLEHGDKIPDIIEEFAKTHQIHSAIIHFLGGADINSKVVVGPEDGTAKKPRPMVTELLGTSEAVGVGTLFINEDKVPKLHLHAAFGRNRDTVTGCTRDGVTIWHIGEVVIFELTNSSARRKVDPETGFELLDL</sequence>